<evidence type="ECO:0000313" key="10">
    <source>
        <dbReference type="EMBL" id="RCK67509.1"/>
    </source>
</evidence>
<dbReference type="InterPro" id="IPR008831">
    <property type="entry name" value="Mediator_Med31"/>
</dbReference>
<evidence type="ECO:0000313" key="11">
    <source>
        <dbReference type="Proteomes" id="UP000253472"/>
    </source>
</evidence>
<dbReference type="PANTHER" id="PTHR13186">
    <property type="entry name" value="MEDIATOR OF RNA POLYMERASE II TRANSCRIPTION SUBUNIT 31"/>
    <property type="match status" value="1"/>
</dbReference>
<comment type="caution">
    <text evidence="10">The sequence shown here is derived from an EMBL/GenBank/DDBJ whole genome shotgun (WGS) entry which is preliminary data.</text>
</comment>
<feature type="compositionally biased region" description="Basic and acidic residues" evidence="9">
    <location>
        <begin position="133"/>
        <end position="143"/>
    </location>
</feature>
<comment type="subcellular location">
    <subcellularLocation>
        <location evidence="1 8">Nucleus</location>
    </subcellularLocation>
</comment>
<comment type="subunit">
    <text evidence="8">Component of the Mediator complex.</text>
</comment>
<keyword evidence="11" id="KW-1185">Reference proteome</keyword>
<sequence>MTTEQIDPQQEQYTNLINSLPSRWEIELEFVQSLSNIPYVNYLAQNNYLNDETFVNYLEYLQYWTQPQYAKFLVYPNCLHVLKLLQDENFRKNIINQEFMNSLMNDMVKRWQNNELDEQAATEKQQEQPQQEQKVEEEKRETGEVQPVLVENGSIST</sequence>
<evidence type="ECO:0000256" key="8">
    <source>
        <dbReference type="RuleBase" id="RU364129"/>
    </source>
</evidence>
<dbReference type="Gene3D" id="1.10.10.1340">
    <property type="entry name" value="Mediator of RNA polymerase II, submodule Med31 (Soh1)"/>
    <property type="match status" value="1"/>
</dbReference>
<dbReference type="EMBL" id="QLNQ01000001">
    <property type="protein sequence ID" value="RCK67509.1"/>
    <property type="molecule type" value="Genomic_DNA"/>
</dbReference>
<keyword evidence="4 8" id="KW-0805">Transcription regulation</keyword>
<evidence type="ECO:0000256" key="5">
    <source>
        <dbReference type="ARBA" id="ARBA00023159"/>
    </source>
</evidence>
<keyword evidence="7 8" id="KW-0539">Nucleus</keyword>
<dbReference type="STRING" id="5486.A0A367YPM3"/>
<keyword evidence="6 8" id="KW-0804">Transcription</keyword>
<dbReference type="Proteomes" id="UP000253472">
    <property type="component" value="Unassembled WGS sequence"/>
</dbReference>
<dbReference type="OrthoDB" id="10257739at2759"/>
<dbReference type="GO" id="GO:0003712">
    <property type="term" value="F:transcription coregulator activity"/>
    <property type="evidence" value="ECO:0007669"/>
    <property type="project" value="InterPro"/>
</dbReference>
<evidence type="ECO:0000256" key="1">
    <source>
        <dbReference type="ARBA" id="ARBA00004123"/>
    </source>
</evidence>
<name>A0A367YPM3_9ASCO</name>
<gene>
    <name evidence="10" type="primary">SOH1_0</name>
    <name evidence="10" type="ORF">Cantr_02309</name>
</gene>
<dbReference type="AlphaFoldDB" id="A0A367YPM3"/>
<comment type="function">
    <text evidence="8">Component of the Mediator complex, a coactivator involved in the regulated transcription of nearly all RNA polymerase II-dependent genes. Mediator functions as a bridge to convey information from gene-specific regulatory proteins to the basal RNA polymerase II transcription machinery. Mediator is recruited to promoters by direct interactions with regulatory proteins and serves as a scaffold for the assembly of a functional preinitiation complex with RNA polymerase II and the general transcription factors.</text>
</comment>
<feature type="region of interest" description="Disordered" evidence="9">
    <location>
        <begin position="116"/>
        <end position="157"/>
    </location>
</feature>
<dbReference type="Pfam" id="PF05669">
    <property type="entry name" value="Med31"/>
    <property type="match status" value="1"/>
</dbReference>
<evidence type="ECO:0000256" key="4">
    <source>
        <dbReference type="ARBA" id="ARBA00023015"/>
    </source>
</evidence>
<dbReference type="GO" id="GO:0016592">
    <property type="term" value="C:mediator complex"/>
    <property type="evidence" value="ECO:0007669"/>
    <property type="project" value="InterPro"/>
</dbReference>
<reference evidence="10 11" key="1">
    <citation type="submission" date="2018-06" db="EMBL/GenBank/DDBJ databases">
        <title>Whole genome sequencing of Candida tropicalis (genome annotated by CSBL at Korea University).</title>
        <authorList>
            <person name="Ahn J."/>
        </authorList>
    </citation>
    <scope>NUCLEOTIDE SEQUENCE [LARGE SCALE GENOMIC DNA]</scope>
    <source>
        <strain evidence="10 11">ATCC 20962</strain>
    </source>
</reference>
<organism evidence="10 11">
    <name type="scientific">Candida viswanathii</name>
    <dbReference type="NCBI Taxonomy" id="5486"/>
    <lineage>
        <taxon>Eukaryota</taxon>
        <taxon>Fungi</taxon>
        <taxon>Dikarya</taxon>
        <taxon>Ascomycota</taxon>
        <taxon>Saccharomycotina</taxon>
        <taxon>Pichiomycetes</taxon>
        <taxon>Debaryomycetaceae</taxon>
        <taxon>Candida/Lodderomyces clade</taxon>
        <taxon>Candida</taxon>
    </lineage>
</organism>
<dbReference type="GO" id="GO:0006355">
    <property type="term" value="P:regulation of DNA-templated transcription"/>
    <property type="evidence" value="ECO:0007669"/>
    <property type="project" value="InterPro"/>
</dbReference>
<evidence type="ECO:0000256" key="3">
    <source>
        <dbReference type="ARBA" id="ARBA00019660"/>
    </source>
</evidence>
<protein>
    <recommendedName>
        <fullName evidence="3 8">Mediator of RNA polymerase II transcription subunit 31</fullName>
    </recommendedName>
</protein>
<proteinExistence type="inferred from homology"/>
<accession>A0A367YPM3</accession>
<comment type="similarity">
    <text evidence="2 8">Belongs to the Mediator complex subunit 31 family.</text>
</comment>
<dbReference type="InterPro" id="IPR038089">
    <property type="entry name" value="Med31_sf"/>
</dbReference>
<evidence type="ECO:0000256" key="2">
    <source>
        <dbReference type="ARBA" id="ARBA00006378"/>
    </source>
</evidence>
<evidence type="ECO:0000256" key="6">
    <source>
        <dbReference type="ARBA" id="ARBA00023163"/>
    </source>
</evidence>
<evidence type="ECO:0000256" key="9">
    <source>
        <dbReference type="SAM" id="MobiDB-lite"/>
    </source>
</evidence>
<keyword evidence="5 8" id="KW-0010">Activator</keyword>
<evidence type="ECO:0000256" key="7">
    <source>
        <dbReference type="ARBA" id="ARBA00023242"/>
    </source>
</evidence>